<dbReference type="EMBL" id="JAPDFL010000001">
    <property type="protein sequence ID" value="MCW1933920.1"/>
    <property type="molecule type" value="Genomic_DNA"/>
</dbReference>
<evidence type="ECO:0000313" key="1">
    <source>
        <dbReference type="EMBL" id="MCW1933920.1"/>
    </source>
</evidence>
<keyword evidence="2" id="KW-1185">Reference proteome</keyword>
<sequence length="288" mass="33064">MRRRRPRLFLDAQHGLCNRLRALASGAVIAHNTGRELVTVWHRDEHCRATLHDLLAYDGPVIDGEAGALMRARAARVYNYMEIEPGSQFREVLNARDWPDDGDVYVRSAYTLHSPHRTVQAENRFLRALRPSPEVRALVARVDHPVDVAAHIRMGTGPEFDHLPYEAPDNWPESRHAELVAWRQKSDVSRFIARLDRMLVIKPDLSVFVAADLAATYAALHQRYGARVRFLRRERFDRSAQQMQYALADLILLTAAPHFLASEWSSFSEVAQRLARPWRTLERSGIDF</sequence>
<accession>A0ABT3H266</accession>
<gene>
    <name evidence="1" type="ORF">OKW52_17070</name>
</gene>
<comment type="caution">
    <text evidence="1">The sequence shown here is derived from an EMBL/GenBank/DDBJ whole genome shotgun (WGS) entry which is preliminary data.</text>
</comment>
<dbReference type="PANTHER" id="PTHR40743:SF1">
    <property type="entry name" value="POSSIBLE GLYCOSYLTRANSFERASE"/>
    <property type="match status" value="1"/>
</dbReference>
<evidence type="ECO:0000313" key="2">
    <source>
        <dbReference type="Proteomes" id="UP001208938"/>
    </source>
</evidence>
<name>A0ABT3H266_9RHOB</name>
<dbReference type="RefSeq" id="WP_264506788.1">
    <property type="nucleotide sequence ID" value="NZ_JAPDFL010000001.1"/>
</dbReference>
<proteinExistence type="predicted"/>
<dbReference type="Gene3D" id="3.40.50.11350">
    <property type="match status" value="1"/>
</dbReference>
<organism evidence="1 2">
    <name type="scientific">Pararhodobacter zhoushanensis</name>
    <dbReference type="NCBI Taxonomy" id="2479545"/>
    <lineage>
        <taxon>Bacteria</taxon>
        <taxon>Pseudomonadati</taxon>
        <taxon>Pseudomonadota</taxon>
        <taxon>Alphaproteobacteria</taxon>
        <taxon>Rhodobacterales</taxon>
        <taxon>Paracoccaceae</taxon>
        <taxon>Pararhodobacter</taxon>
    </lineage>
</organism>
<dbReference type="Proteomes" id="UP001208938">
    <property type="component" value="Unassembled WGS sequence"/>
</dbReference>
<reference evidence="1 2" key="1">
    <citation type="submission" date="2022-10" db="EMBL/GenBank/DDBJ databases">
        <title>Pararhodobacter sp. nov., isolated from marine algae.</title>
        <authorList>
            <person name="Choi B.J."/>
            <person name="Kim J.M."/>
            <person name="Lee J.K."/>
            <person name="Choi D.G."/>
            <person name="Jeon C.O."/>
        </authorList>
    </citation>
    <scope>NUCLEOTIDE SEQUENCE [LARGE SCALE GENOMIC DNA]</scope>
    <source>
        <strain evidence="1 2">ZQ420</strain>
    </source>
</reference>
<dbReference type="Gene3D" id="3.40.50.11340">
    <property type="match status" value="1"/>
</dbReference>
<dbReference type="PANTHER" id="PTHR40743">
    <property type="entry name" value="NUCLEOTIDE-DIPHOSPHO-SUGAR TRANSFERASE CONTAINING PROTEIN"/>
    <property type="match status" value="1"/>
</dbReference>
<protein>
    <submittedName>
        <fullName evidence="1">Uncharacterized protein</fullName>
    </submittedName>
</protein>